<reference evidence="1 2" key="1">
    <citation type="journal article" date="2020" name="Genomics">
        <title>Complete, high-quality genomes from long-read metagenomic sequencing of two wolf lichen thalli reveals enigmatic genome architecture.</title>
        <authorList>
            <person name="McKenzie S.K."/>
            <person name="Walston R.F."/>
            <person name="Allen J.L."/>
        </authorList>
    </citation>
    <scope>NUCLEOTIDE SEQUENCE [LARGE SCALE GENOMIC DNA]</scope>
    <source>
        <strain evidence="1">WasteWater2</strain>
    </source>
</reference>
<dbReference type="Proteomes" id="UP000578531">
    <property type="component" value="Unassembled WGS sequence"/>
</dbReference>
<proteinExistence type="predicted"/>
<dbReference type="GeneID" id="59284983"/>
<gene>
    <name evidence="1" type="ORF">HO173_003315</name>
</gene>
<name>A0A8H6G1H0_9LECA</name>
<dbReference type="AlphaFoldDB" id="A0A8H6G1H0"/>
<dbReference type="EMBL" id="JACCJC010000008">
    <property type="protein sequence ID" value="KAF6238808.1"/>
    <property type="molecule type" value="Genomic_DNA"/>
</dbReference>
<dbReference type="RefSeq" id="XP_037168107.1">
    <property type="nucleotide sequence ID" value="XM_037305242.1"/>
</dbReference>
<evidence type="ECO:0000313" key="1">
    <source>
        <dbReference type="EMBL" id="KAF6238808.1"/>
    </source>
</evidence>
<organism evidence="1 2">
    <name type="scientific">Letharia columbiana</name>
    <dbReference type="NCBI Taxonomy" id="112416"/>
    <lineage>
        <taxon>Eukaryota</taxon>
        <taxon>Fungi</taxon>
        <taxon>Dikarya</taxon>
        <taxon>Ascomycota</taxon>
        <taxon>Pezizomycotina</taxon>
        <taxon>Lecanoromycetes</taxon>
        <taxon>OSLEUM clade</taxon>
        <taxon>Lecanoromycetidae</taxon>
        <taxon>Lecanorales</taxon>
        <taxon>Lecanorineae</taxon>
        <taxon>Parmeliaceae</taxon>
        <taxon>Letharia</taxon>
    </lineage>
</organism>
<keyword evidence="2" id="KW-1185">Reference proteome</keyword>
<evidence type="ECO:0000313" key="2">
    <source>
        <dbReference type="Proteomes" id="UP000578531"/>
    </source>
</evidence>
<sequence length="68" mass="7804">MEVTQISASSTLTNAHKEEQLVQKARQWLSQQGNDKWLIVYDNYDNLRLPGIDSATGYDIRAYFPSRA</sequence>
<comment type="caution">
    <text evidence="1">The sequence shown here is derived from an EMBL/GenBank/DDBJ whole genome shotgun (WGS) entry which is preliminary data.</text>
</comment>
<accession>A0A8H6G1H0</accession>
<protein>
    <submittedName>
        <fullName evidence="1">Uncharacterized protein</fullName>
    </submittedName>
</protein>
<dbReference type="OrthoDB" id="674604at2759"/>